<reference evidence="4" key="1">
    <citation type="submission" date="2021-02" db="EMBL/GenBank/DDBJ databases">
        <authorList>
            <person name="Nowell W R."/>
        </authorList>
    </citation>
    <scope>NUCLEOTIDE SEQUENCE</scope>
</reference>
<sequence>MEYRNALTSKITMINSSNNNNLHPRNRRTRRITTKRQELPSPSLALKNQYVPSLLITDSRLTEPRINQREQQIPMKTSFSWTKKWTKWFSSCGSERTTPIDLNSKPKSNEVSSDLFSLHFKPTSYVVNQ</sequence>
<proteinExistence type="predicted"/>
<dbReference type="Proteomes" id="UP000663856">
    <property type="component" value="Unassembled WGS sequence"/>
</dbReference>
<feature type="compositionally biased region" description="Basic residues" evidence="1">
    <location>
        <begin position="24"/>
        <end position="34"/>
    </location>
</feature>
<organism evidence="4 6">
    <name type="scientific">Rotaria magnacalcarata</name>
    <dbReference type="NCBI Taxonomy" id="392030"/>
    <lineage>
        <taxon>Eukaryota</taxon>
        <taxon>Metazoa</taxon>
        <taxon>Spiralia</taxon>
        <taxon>Gnathifera</taxon>
        <taxon>Rotifera</taxon>
        <taxon>Eurotatoria</taxon>
        <taxon>Bdelloidea</taxon>
        <taxon>Philodinida</taxon>
        <taxon>Philodinidae</taxon>
        <taxon>Rotaria</taxon>
    </lineage>
</organism>
<dbReference type="EMBL" id="CAJNRF010005406">
    <property type="protein sequence ID" value="CAF2070713.1"/>
    <property type="molecule type" value="Genomic_DNA"/>
</dbReference>
<evidence type="ECO:0000313" key="7">
    <source>
        <dbReference type="Proteomes" id="UP000663866"/>
    </source>
</evidence>
<evidence type="ECO:0000313" key="2">
    <source>
        <dbReference type="EMBL" id="CAF2070713.1"/>
    </source>
</evidence>
<evidence type="ECO:0000256" key="1">
    <source>
        <dbReference type="SAM" id="MobiDB-lite"/>
    </source>
</evidence>
<dbReference type="AlphaFoldDB" id="A0A818XTX0"/>
<gene>
    <name evidence="5" type="ORF">OVN521_LOCUS4423</name>
    <name evidence="4" type="ORF">UXM345_LOCUS1443</name>
    <name evidence="2" type="ORF">WKI299_LOCUS14103</name>
    <name evidence="3" type="ORF">XDN619_LOCUS22186</name>
</gene>
<dbReference type="Proteomes" id="UP000663887">
    <property type="component" value="Unassembled WGS sequence"/>
</dbReference>
<dbReference type="EMBL" id="CAJNRG010010056">
    <property type="protein sequence ID" value="CAF2118544.1"/>
    <property type="molecule type" value="Genomic_DNA"/>
</dbReference>
<protein>
    <submittedName>
        <fullName evidence="4">Uncharacterized protein</fullName>
    </submittedName>
</protein>
<dbReference type="EMBL" id="CAJOBF010000079">
    <property type="protein sequence ID" value="CAF3741277.1"/>
    <property type="molecule type" value="Genomic_DNA"/>
</dbReference>
<dbReference type="Proteomes" id="UP000663842">
    <property type="component" value="Unassembled WGS sequence"/>
</dbReference>
<evidence type="ECO:0000313" key="5">
    <source>
        <dbReference type="EMBL" id="CAF3810612.1"/>
    </source>
</evidence>
<keyword evidence="7" id="KW-1185">Reference proteome</keyword>
<dbReference type="EMBL" id="CAJOBG010000409">
    <property type="protein sequence ID" value="CAF3810612.1"/>
    <property type="molecule type" value="Genomic_DNA"/>
</dbReference>
<evidence type="ECO:0000313" key="3">
    <source>
        <dbReference type="EMBL" id="CAF2118544.1"/>
    </source>
</evidence>
<comment type="caution">
    <text evidence="4">The sequence shown here is derived from an EMBL/GenBank/DDBJ whole genome shotgun (WGS) entry which is preliminary data.</text>
</comment>
<accession>A0A818XTX0</accession>
<evidence type="ECO:0000313" key="6">
    <source>
        <dbReference type="Proteomes" id="UP000663842"/>
    </source>
</evidence>
<feature type="region of interest" description="Disordered" evidence="1">
    <location>
        <begin position="15"/>
        <end position="40"/>
    </location>
</feature>
<name>A0A818XTX0_9BILA</name>
<dbReference type="Proteomes" id="UP000663866">
    <property type="component" value="Unassembled WGS sequence"/>
</dbReference>
<evidence type="ECO:0000313" key="4">
    <source>
        <dbReference type="EMBL" id="CAF3741277.1"/>
    </source>
</evidence>